<dbReference type="CDD" id="cd00093">
    <property type="entry name" value="HTH_XRE"/>
    <property type="match status" value="1"/>
</dbReference>
<proteinExistence type="predicted"/>
<evidence type="ECO:0000313" key="2">
    <source>
        <dbReference type="EMBL" id="MDT8980022.1"/>
    </source>
</evidence>
<dbReference type="InterPro" id="IPR010982">
    <property type="entry name" value="Lambda_DNA-bd_dom_sf"/>
</dbReference>
<reference evidence="3" key="1">
    <citation type="submission" date="2023-09" db="EMBL/GenBank/DDBJ databases">
        <title>Paenibacillus sp. chi10 Genome sequencing and assembly.</title>
        <authorList>
            <person name="Kim I."/>
        </authorList>
    </citation>
    <scope>NUCLEOTIDE SEQUENCE [LARGE SCALE GENOMIC DNA]</scope>
    <source>
        <strain evidence="3">chi10</strain>
    </source>
</reference>
<dbReference type="AlphaFoldDB" id="A0AAJ2N6M6"/>
<dbReference type="InterPro" id="IPR001387">
    <property type="entry name" value="Cro/C1-type_HTH"/>
</dbReference>
<evidence type="ECO:0000259" key="1">
    <source>
        <dbReference type="PROSITE" id="PS50943"/>
    </source>
</evidence>
<protein>
    <submittedName>
        <fullName evidence="2">Helix-turn-helix transcriptional regulator</fullName>
    </submittedName>
</protein>
<accession>A0AAJ2N6M6</accession>
<feature type="domain" description="HTH cro/C1-type" evidence="1">
    <location>
        <begin position="9"/>
        <end position="64"/>
    </location>
</feature>
<dbReference type="Proteomes" id="UP001250538">
    <property type="component" value="Unassembled WGS sequence"/>
</dbReference>
<gene>
    <name evidence="2" type="ORF">RQP50_27710</name>
</gene>
<name>A0AAJ2N6M6_9BACL</name>
<sequence>MIQLDLNFIKSRRMSKGLILQDVATRLGFKHASTYMKYEDGIYSFKANQLPILAELLDCQIENFFAQNFAETANDISSKEVS</sequence>
<comment type="caution">
    <text evidence="2">The sequence shown here is derived from an EMBL/GenBank/DDBJ whole genome shotgun (WGS) entry which is preliminary data.</text>
</comment>
<dbReference type="Gene3D" id="1.10.260.40">
    <property type="entry name" value="lambda repressor-like DNA-binding domains"/>
    <property type="match status" value="1"/>
</dbReference>
<organism evidence="2 3">
    <name type="scientific">Paenibacillus suaedae</name>
    <dbReference type="NCBI Taxonomy" id="3077233"/>
    <lineage>
        <taxon>Bacteria</taxon>
        <taxon>Bacillati</taxon>
        <taxon>Bacillota</taxon>
        <taxon>Bacilli</taxon>
        <taxon>Bacillales</taxon>
        <taxon>Paenibacillaceae</taxon>
        <taxon>Paenibacillus</taxon>
    </lineage>
</organism>
<dbReference type="PROSITE" id="PS50943">
    <property type="entry name" value="HTH_CROC1"/>
    <property type="match status" value="1"/>
</dbReference>
<dbReference type="SUPFAM" id="SSF47413">
    <property type="entry name" value="lambda repressor-like DNA-binding domains"/>
    <property type="match status" value="1"/>
</dbReference>
<keyword evidence="3" id="KW-1185">Reference proteome</keyword>
<evidence type="ECO:0000313" key="3">
    <source>
        <dbReference type="Proteomes" id="UP001250538"/>
    </source>
</evidence>
<dbReference type="GO" id="GO:0003677">
    <property type="term" value="F:DNA binding"/>
    <property type="evidence" value="ECO:0007669"/>
    <property type="project" value="InterPro"/>
</dbReference>
<dbReference type="RefSeq" id="WP_315747380.1">
    <property type="nucleotide sequence ID" value="NZ_JAVYAA010000010.1"/>
</dbReference>
<dbReference type="EMBL" id="JAVYAA010000010">
    <property type="protein sequence ID" value="MDT8980022.1"/>
    <property type="molecule type" value="Genomic_DNA"/>
</dbReference>